<dbReference type="GO" id="GO:0032007">
    <property type="term" value="P:negative regulation of TOR signaling"/>
    <property type="evidence" value="ECO:0007669"/>
    <property type="project" value="TreeGrafter"/>
</dbReference>
<dbReference type="Proteomes" id="UP000018936">
    <property type="component" value="Unassembled WGS sequence"/>
</dbReference>
<dbReference type="PROSITE" id="PS50085">
    <property type="entry name" value="RAPGAP"/>
    <property type="match status" value="1"/>
</dbReference>
<accession>V8P2B7</accession>
<gene>
    <name evidence="4" type="primary">Tsc2</name>
    <name evidence="4" type="ORF">L345_05551</name>
</gene>
<dbReference type="OrthoDB" id="5797019at2759"/>
<dbReference type="GO" id="GO:0051056">
    <property type="term" value="P:regulation of small GTPase mediated signal transduction"/>
    <property type="evidence" value="ECO:0007669"/>
    <property type="project" value="InterPro"/>
</dbReference>
<feature type="region of interest" description="Disordered" evidence="2">
    <location>
        <begin position="538"/>
        <end position="566"/>
    </location>
</feature>
<evidence type="ECO:0000313" key="4">
    <source>
        <dbReference type="EMBL" id="ETE68654.1"/>
    </source>
</evidence>
<feature type="non-terminal residue" evidence="4">
    <location>
        <position position="1"/>
    </location>
</feature>
<sequence>MPTKDLDKNCCDKKRHLGNDFVSIIYNDSGEDFKLGTIKVRRKTLIGHRQLVAFRLACLWVGLSARRWAGGDEERSPQAARPRANHGSSARRVKSVKVSVGDFLLWTLSTLGSELLSQAGCPDTEGMAAQAGSSVLILLCLSRASSTLFMSSSNRWIITATCLLYSAVRVWLASLPSPNFAKGGVCVCCKGSGPHTGIQEWVLVDWNVVNAGGLSGFGFCSHPAISSLPVIPDMEGLIDTSVVKIVSDKNLSFVARQMALHANVSLLGWEGIFCPTRTFTITSEWASPSPSLAFCEGAPFLAQVSYVAVAVAEGRLYGCSEHKICCQELEPLPDLGEPLKQSSLWQLTQQNPALPAEQLRLGSLGQGLPAPLGCLFSPHSVLPWGVCQVGGCWVGLFCSQEGLSVQVCFLPPSLPPQMALFPQKKGKPVLGEADFPHLLQHHLELLTFSPNLGSSDTALNSHPTCSSCVRGRGLWRTLDGMERANPTLRAIARDKPSLWEAAWAGAAAMEEAHTRDHAFAISTSFFQIREETQFQEAGFPSVHPPVPAKASARVPQDPAPTYETGQRKRLISSAALPQPLGAPAGPISCSRPPAAATSASSQTNEPRLQLCAPLKAAGLTHNFCGFFQPPVLFMMVGLKWQKETQQPDIHVLVEFHEMCLRCTSTRGGDLSWGSLGLQRKASRAGVGGSLLKPSSRRPLGLITKGFCLNLSQVLRAKPASCLELPFQQATRPWLEVLLVWPEALPCLRLPVGRFGGSNKTSGSIAFLVSYLSFNAGPGWGRGSPLSGEEEGPSCWHQPPFVPVKTLVPSIARPCLVPIGNPQIISDKRLFCPRDAADGHKWRLVTQRPKCGPGKKKEEWGAIETSFEWFPELRVPWIMHKAISSTVGPKVWIPALLNTQCSQDTTDGASPLWLQEAPYPGSPDVLQLHLTSSVLLNDGTCLLGTKDAINHLPWPTLISVSVQLKVLSWFRLTFHLTDALAWPPNCPPFLPHSNLFPPVFFFFRDLWVGEDYAAWFLLGTSGTDHFILEADSIDSNFFPSPISAQGASRAGNTNISLYQKEVYRQNQCLNGAPVVIIHKGMGSGSSSHRLLSSHTRRSVTWRERRRFKEAAHVKCND</sequence>
<keyword evidence="5" id="KW-1185">Reference proteome</keyword>
<proteinExistence type="predicted"/>
<dbReference type="InterPro" id="IPR027107">
    <property type="entry name" value="Tuberin/Ral-act_asu"/>
</dbReference>
<evidence type="ECO:0000256" key="2">
    <source>
        <dbReference type="SAM" id="MobiDB-lite"/>
    </source>
</evidence>
<dbReference type="GO" id="GO:0051898">
    <property type="term" value="P:negative regulation of phosphatidylinositol 3-kinase/protein kinase B signal transduction"/>
    <property type="evidence" value="ECO:0007669"/>
    <property type="project" value="TreeGrafter"/>
</dbReference>
<dbReference type="PANTHER" id="PTHR10063:SF0">
    <property type="entry name" value="TUBERIN"/>
    <property type="match status" value="1"/>
</dbReference>
<organism evidence="4 5">
    <name type="scientific">Ophiophagus hannah</name>
    <name type="common">King cobra</name>
    <name type="synonym">Naja hannah</name>
    <dbReference type="NCBI Taxonomy" id="8665"/>
    <lineage>
        <taxon>Eukaryota</taxon>
        <taxon>Metazoa</taxon>
        <taxon>Chordata</taxon>
        <taxon>Craniata</taxon>
        <taxon>Vertebrata</taxon>
        <taxon>Euteleostomi</taxon>
        <taxon>Lepidosauria</taxon>
        <taxon>Squamata</taxon>
        <taxon>Bifurcata</taxon>
        <taxon>Unidentata</taxon>
        <taxon>Episquamata</taxon>
        <taxon>Toxicofera</taxon>
        <taxon>Serpentes</taxon>
        <taxon>Colubroidea</taxon>
        <taxon>Elapidae</taxon>
        <taxon>Elapinae</taxon>
        <taxon>Ophiophagus</taxon>
    </lineage>
</organism>
<reference evidence="4 5" key="1">
    <citation type="journal article" date="2013" name="Proc. Natl. Acad. Sci. U.S.A.">
        <title>The king cobra genome reveals dynamic gene evolution and adaptation in the snake venom system.</title>
        <authorList>
            <person name="Vonk F.J."/>
            <person name="Casewell N.R."/>
            <person name="Henkel C.V."/>
            <person name="Heimberg A.M."/>
            <person name="Jansen H.J."/>
            <person name="McCleary R.J."/>
            <person name="Kerkkamp H.M."/>
            <person name="Vos R.A."/>
            <person name="Guerreiro I."/>
            <person name="Calvete J.J."/>
            <person name="Wuster W."/>
            <person name="Woods A.E."/>
            <person name="Logan J.M."/>
            <person name="Harrison R.A."/>
            <person name="Castoe T.A."/>
            <person name="de Koning A.P."/>
            <person name="Pollock D.D."/>
            <person name="Yandell M."/>
            <person name="Calderon D."/>
            <person name="Renjifo C."/>
            <person name="Currier R.B."/>
            <person name="Salgado D."/>
            <person name="Pla D."/>
            <person name="Sanz L."/>
            <person name="Hyder A.S."/>
            <person name="Ribeiro J.M."/>
            <person name="Arntzen J.W."/>
            <person name="van den Thillart G.E."/>
            <person name="Boetzer M."/>
            <person name="Pirovano W."/>
            <person name="Dirks R.P."/>
            <person name="Spaink H.P."/>
            <person name="Duboule D."/>
            <person name="McGlinn E."/>
            <person name="Kini R.M."/>
            <person name="Richardson M.K."/>
        </authorList>
    </citation>
    <scope>NUCLEOTIDE SEQUENCE</scope>
    <source>
        <tissue evidence="4">Blood</tissue>
    </source>
</reference>
<dbReference type="GO" id="GO:0005634">
    <property type="term" value="C:nucleus"/>
    <property type="evidence" value="ECO:0007669"/>
    <property type="project" value="InterPro"/>
</dbReference>
<dbReference type="GO" id="GO:0051726">
    <property type="term" value="P:regulation of cell cycle"/>
    <property type="evidence" value="ECO:0007669"/>
    <property type="project" value="TreeGrafter"/>
</dbReference>
<feature type="compositionally biased region" description="Low complexity" evidence="2">
    <location>
        <begin position="582"/>
        <end position="601"/>
    </location>
</feature>
<feature type="region of interest" description="Disordered" evidence="2">
    <location>
        <begin position="582"/>
        <end position="603"/>
    </location>
</feature>
<dbReference type="InterPro" id="IPR000331">
    <property type="entry name" value="Rap/Ran_GAP_dom"/>
</dbReference>
<dbReference type="Pfam" id="PF02145">
    <property type="entry name" value="Rap_GAP"/>
    <property type="match status" value="1"/>
</dbReference>
<dbReference type="GO" id="GO:0046627">
    <property type="term" value="P:negative regulation of insulin receptor signaling pathway"/>
    <property type="evidence" value="ECO:0007669"/>
    <property type="project" value="TreeGrafter"/>
</dbReference>
<name>V8P2B7_OPHHA</name>
<dbReference type="GO" id="GO:0033596">
    <property type="term" value="C:TSC1-TSC2 complex"/>
    <property type="evidence" value="ECO:0007669"/>
    <property type="project" value="TreeGrafter"/>
</dbReference>
<dbReference type="PANTHER" id="PTHR10063">
    <property type="entry name" value="TUBERIN"/>
    <property type="match status" value="1"/>
</dbReference>
<dbReference type="GO" id="GO:0030178">
    <property type="term" value="P:negative regulation of Wnt signaling pathway"/>
    <property type="evidence" value="ECO:0007669"/>
    <property type="project" value="TreeGrafter"/>
</dbReference>
<comment type="caution">
    <text evidence="4">The sequence shown here is derived from an EMBL/GenBank/DDBJ whole genome shotgun (WGS) entry which is preliminary data.</text>
</comment>
<dbReference type="GO" id="GO:0005096">
    <property type="term" value="F:GTPase activator activity"/>
    <property type="evidence" value="ECO:0007669"/>
    <property type="project" value="UniProtKB-KW"/>
</dbReference>
<protein>
    <submittedName>
        <fullName evidence="4">Tuberin</fullName>
    </submittedName>
</protein>
<evidence type="ECO:0000313" key="5">
    <source>
        <dbReference type="Proteomes" id="UP000018936"/>
    </source>
</evidence>
<dbReference type="Gene3D" id="3.40.50.11210">
    <property type="entry name" value="Rap/Ran-GAP"/>
    <property type="match status" value="1"/>
</dbReference>
<dbReference type="SUPFAM" id="SSF111347">
    <property type="entry name" value="Rap/Ran-GAP"/>
    <property type="match status" value="1"/>
</dbReference>
<dbReference type="EMBL" id="AZIM01000967">
    <property type="protein sequence ID" value="ETE68654.1"/>
    <property type="molecule type" value="Genomic_DNA"/>
</dbReference>
<keyword evidence="1" id="KW-0343">GTPase activation</keyword>
<feature type="domain" description="Rap-GAP" evidence="3">
    <location>
        <begin position="1"/>
        <end position="139"/>
    </location>
</feature>
<evidence type="ECO:0000259" key="3">
    <source>
        <dbReference type="PROSITE" id="PS50085"/>
    </source>
</evidence>
<evidence type="ECO:0000256" key="1">
    <source>
        <dbReference type="ARBA" id="ARBA00022468"/>
    </source>
</evidence>
<dbReference type="InterPro" id="IPR035974">
    <property type="entry name" value="Rap/Ran-GAP_sf"/>
</dbReference>
<dbReference type="AlphaFoldDB" id="V8P2B7"/>